<accession>A0A1I2IET5</accession>
<keyword evidence="2" id="KW-1185">Reference proteome</keyword>
<dbReference type="OrthoDB" id="4104959at2"/>
<sequence length="359" mass="39831">MTTAPALTDSQHAWESTFRHDDLGRPLPPKFHRLLFVNATATPGAAGAARLEAVLRRIDRRHPWGPEGLLFLVGWSPGWFERHTDRTPPVNRAVKMARWEDPAIDDFDGFLHLAGDREEIVEEIAAGLFSDSDLDVREHLQLAETRTGFVGEGLPRERLAELDIPEQSPLLLGFRSVLRGSQAPEPNITIAEGPYTGGTTAHVSRIELNVAQWHTRPRDEQSALLYAPTVRAAEADAFHDDARSDYDRADQTLAEHGVIGHAQAAARARVGDVPLINRRDFATLDGGVPGTHFVSLQRELRDFNNTRAIMNGADAAARNARVGVRHRNGINAFMNVTRRATYIVPPRPLRSFPFVRGAR</sequence>
<evidence type="ECO:0008006" key="3">
    <source>
        <dbReference type="Google" id="ProtNLM"/>
    </source>
</evidence>
<evidence type="ECO:0000313" key="1">
    <source>
        <dbReference type="EMBL" id="SFF39597.1"/>
    </source>
</evidence>
<organism evidence="1 2">
    <name type="scientific">Actinacidiphila alni</name>
    <dbReference type="NCBI Taxonomy" id="380248"/>
    <lineage>
        <taxon>Bacteria</taxon>
        <taxon>Bacillati</taxon>
        <taxon>Actinomycetota</taxon>
        <taxon>Actinomycetes</taxon>
        <taxon>Kitasatosporales</taxon>
        <taxon>Streptomycetaceae</taxon>
        <taxon>Actinacidiphila</taxon>
    </lineage>
</organism>
<gene>
    <name evidence="1" type="ORF">SAMN05216251_11342</name>
</gene>
<dbReference type="EMBL" id="FONG01000013">
    <property type="protein sequence ID" value="SFF39597.1"/>
    <property type="molecule type" value="Genomic_DNA"/>
</dbReference>
<reference evidence="2" key="1">
    <citation type="submission" date="2016-10" db="EMBL/GenBank/DDBJ databases">
        <authorList>
            <person name="Varghese N."/>
            <person name="Submissions S."/>
        </authorList>
    </citation>
    <scope>NUCLEOTIDE SEQUENCE [LARGE SCALE GENOMIC DNA]</scope>
    <source>
        <strain evidence="2">CGMCC 4.3510</strain>
    </source>
</reference>
<dbReference type="SUPFAM" id="SSF54909">
    <property type="entry name" value="Dimeric alpha+beta barrel"/>
    <property type="match status" value="1"/>
</dbReference>
<proteinExistence type="predicted"/>
<dbReference type="AlphaFoldDB" id="A0A1I2IET5"/>
<protein>
    <recommendedName>
        <fullName evidence="3">Tat pathway signal protein</fullName>
    </recommendedName>
</protein>
<dbReference type="RefSeq" id="WP_093715310.1">
    <property type="nucleotide sequence ID" value="NZ_FONG01000013.1"/>
</dbReference>
<dbReference type="InterPro" id="IPR011008">
    <property type="entry name" value="Dimeric_a/b-barrel"/>
</dbReference>
<name>A0A1I2IET5_9ACTN</name>
<dbReference type="InterPro" id="IPR055828">
    <property type="entry name" value="DUF7405"/>
</dbReference>
<dbReference type="STRING" id="380248.SAMN05216251_11342"/>
<dbReference type="Proteomes" id="UP000199323">
    <property type="component" value="Unassembled WGS sequence"/>
</dbReference>
<dbReference type="Pfam" id="PF24152">
    <property type="entry name" value="DUF7405"/>
    <property type="match status" value="1"/>
</dbReference>
<evidence type="ECO:0000313" key="2">
    <source>
        <dbReference type="Proteomes" id="UP000199323"/>
    </source>
</evidence>